<gene>
    <name evidence="2" type="ORF">F4V45_07720</name>
</gene>
<name>A0A5M9QH76_9HELI</name>
<evidence type="ECO:0000313" key="2">
    <source>
        <dbReference type="EMBL" id="KAA8707748.1"/>
    </source>
</evidence>
<reference evidence="2 3" key="1">
    <citation type="submission" date="2019-09" db="EMBL/GenBank/DDBJ databases">
        <title>Draft genome sequence of various Type strains from the CCUG.</title>
        <authorList>
            <person name="Pineiro-Iglesias B."/>
            <person name="Tunovic T."/>
            <person name="Unosson C."/>
            <person name="Inganas E."/>
            <person name="Ohlen M."/>
            <person name="Cardew S."/>
            <person name="Jensie-Markopoulos S."/>
            <person name="Salva-Serra F."/>
            <person name="Jaen-Luchoro D."/>
            <person name="Karlsson R."/>
            <person name="Svensson-Stadler L."/>
            <person name="Chun J."/>
            <person name="Moore E."/>
        </authorList>
    </citation>
    <scope>NUCLEOTIDE SEQUENCE [LARGE SCALE GENOMIC DNA]</scope>
    <source>
        <strain evidence="2 3">CCUG 32756T</strain>
    </source>
</reference>
<dbReference type="AlphaFoldDB" id="A0A5M9QH76"/>
<feature type="compositionally biased region" description="Basic and acidic residues" evidence="1">
    <location>
        <begin position="101"/>
        <end position="124"/>
    </location>
</feature>
<organism evidence="2 3">
    <name type="scientific">Helicobacter canis</name>
    <dbReference type="NCBI Taxonomy" id="29419"/>
    <lineage>
        <taxon>Bacteria</taxon>
        <taxon>Pseudomonadati</taxon>
        <taxon>Campylobacterota</taxon>
        <taxon>Epsilonproteobacteria</taxon>
        <taxon>Campylobacterales</taxon>
        <taxon>Helicobacteraceae</taxon>
        <taxon>Helicobacter</taxon>
    </lineage>
</organism>
<protein>
    <submittedName>
        <fullName evidence="2">Uncharacterized protein</fullName>
    </submittedName>
</protein>
<feature type="compositionally biased region" description="Polar residues" evidence="1">
    <location>
        <begin position="88"/>
        <end position="100"/>
    </location>
</feature>
<accession>A0A5M9QH76</accession>
<evidence type="ECO:0000256" key="1">
    <source>
        <dbReference type="SAM" id="MobiDB-lite"/>
    </source>
</evidence>
<proteinExistence type="predicted"/>
<dbReference type="Proteomes" id="UP000323707">
    <property type="component" value="Unassembled WGS sequence"/>
</dbReference>
<dbReference type="RefSeq" id="WP_150337764.1">
    <property type="nucleotide sequence ID" value="NZ_VXKE01000021.1"/>
</dbReference>
<comment type="caution">
    <text evidence="2">The sequence shown here is derived from an EMBL/GenBank/DDBJ whole genome shotgun (WGS) entry which is preliminary data.</text>
</comment>
<feature type="region of interest" description="Disordered" evidence="1">
    <location>
        <begin position="88"/>
        <end position="135"/>
    </location>
</feature>
<sequence length="247" mass="27051">MDSASGSHCTDFTNFGRTADLKSSSLPKFVKNSTSNTAIPRILEEEKQVSLRDTAPVVSWQSNSAQAESNQINGARKACNLERTLSQTSLESSHTAQKVESSFKKADSMDCRDLPSKSRNDRKPSPRTLESKRHKLHTSTYSLHTFLESQAPLKSPTNLESTFDKTQMDCHATAYALARNDKNNTQSLSASQAAAKSSKTQTRILVQNDSKICGGAVVALRLFGKVSDLGDRAFHKRRNTAALLAQS</sequence>
<dbReference type="EMBL" id="VXKE01000021">
    <property type="protein sequence ID" value="KAA8707748.1"/>
    <property type="molecule type" value="Genomic_DNA"/>
</dbReference>
<evidence type="ECO:0000313" key="3">
    <source>
        <dbReference type="Proteomes" id="UP000323707"/>
    </source>
</evidence>